<reference evidence="5 6" key="5">
    <citation type="submission" date="2015-04" db="EMBL/GenBank/DDBJ databases">
        <authorList>
            <person name="Syromyatnikov M.Y."/>
            <person name="Popov V.N."/>
        </authorList>
    </citation>
    <scope>NUCLEOTIDE SEQUENCE [LARGE SCALE GENOMIC DNA]</scope>
    <source>
        <strain evidence="5 6">AH1</strain>
    </source>
</reference>
<geneLocation type="plasmid" evidence="3">
    <name>pSK67</name>
</geneLocation>
<name>D2J5Y1_STAAU</name>
<organism evidence="2">
    <name type="scientific">Staphylococcus aureus</name>
    <dbReference type="NCBI Taxonomy" id="1280"/>
    <lineage>
        <taxon>Bacteria</taxon>
        <taxon>Bacillati</taxon>
        <taxon>Bacillota</taxon>
        <taxon>Bacilli</taxon>
        <taxon>Bacillales</taxon>
        <taxon>Staphylococcaceae</taxon>
        <taxon>Staphylococcus</taxon>
    </lineage>
</organism>
<sequence>MLKNGIENTNTDIGMIIIPSKNVTIIKFNKYSLFTFFIMNLIPFMYIIFNNKKF</sequence>
<proteinExistence type="predicted"/>
<reference evidence="4" key="4">
    <citation type="journal article" date="2014" name="PLoS ONE">
        <title>Beyond the Chromosome: The Prevalence of Unique Extra-Chromosomal Bacteriophages with Integrated Virulence Genes in Pathogenic Staphylococcus aureus.</title>
        <authorList>
            <person name="Utter B."/>
            <person name="Deutsch D.R."/>
            <person name="Schuch R."/>
            <person name="Winer B.Y."/>
            <person name="Verratti K."/>
            <person name="Bishop-Lilly K."/>
            <person name="Sozhamannan S."/>
            <person name="Fischetti V.A."/>
        </authorList>
    </citation>
    <scope>NUCLEOTIDE SEQUENCE</scope>
    <source>
        <strain evidence="4">A960649</strain>
        <plasmid evidence="4">pBU108b</plasmid>
    </source>
</reference>
<dbReference type="EMBL" id="KF831356">
    <property type="protein sequence ID" value="AIU96718.1"/>
    <property type="molecule type" value="Genomic_DNA"/>
</dbReference>
<dbReference type="AlphaFoldDB" id="D2J5Y1"/>
<evidence type="ECO:0000313" key="3">
    <source>
        <dbReference type="EMBL" id="ADA80021.1"/>
    </source>
</evidence>
<accession>D2J5Y1</accession>
<reference evidence="4" key="3">
    <citation type="submission" date="2013-10" db="EMBL/GenBank/DDBJ databases">
        <authorList>
            <person name="Utter B.D."/>
            <person name="Schuch R."/>
            <person name="Winer B.Y."/>
            <person name="Verratti K."/>
            <person name="Bishop-Lilly K."/>
            <person name="Sozhamannan S."/>
            <person name="Fischetti V.A."/>
        </authorList>
    </citation>
    <scope>NUCLEOTIDE SEQUENCE</scope>
    <source>
        <strain evidence="4">A960649</strain>
        <plasmid evidence="4">pBU108b</plasmid>
    </source>
</reference>
<keyword evidence="1" id="KW-0812">Transmembrane</keyword>
<geneLocation type="plasmid" evidence="2">
    <name>SAP012A</name>
</geneLocation>
<evidence type="ECO:0000313" key="6">
    <source>
        <dbReference type="Proteomes" id="UP000039437"/>
    </source>
</evidence>
<reference evidence="2" key="2">
    <citation type="submission" date="2009-12" db="EMBL/GenBank/DDBJ databases">
        <authorList>
            <person name="Summers A.O."/>
            <person name="Shearer J."/>
            <person name="Wireman J."/>
        </authorList>
    </citation>
    <scope>NUCLEOTIDE SEQUENCE</scope>
    <source>
        <strain evidence="2">CDC31</strain>
        <strain evidence="3">SK1027</strain>
        <plasmid evidence="3">pSK67</plasmid>
        <plasmid evidence="2">SAP012A</plasmid>
    </source>
</reference>
<reference evidence="2" key="1">
    <citation type="submission" date="2009-08" db="EMBL/GenBank/DDBJ databases">
        <authorList>
            <person name="Gill J."/>
            <person name="Borman J."/>
            <person name="Shetty J."/>
            <person name="Hostetler J."/>
            <person name="Durkin S."/>
            <person name="Montgomery B."/>
        </authorList>
    </citation>
    <scope>NUCLEOTIDE SEQUENCE</scope>
    <source>
        <strain evidence="2">CDC31</strain>
        <strain evidence="3">SK1027</strain>
        <plasmid evidence="3">pSK67</plasmid>
        <plasmid evidence="2">SAP012A</plasmid>
    </source>
</reference>
<gene>
    <name evidence="5" type="ORF">BN1321_410001</name>
    <name evidence="2" type="ORF">SAP012A_022</name>
    <name evidence="3" type="ORF">SAP097A_011</name>
</gene>
<dbReference type="EMBL" id="GQ900447">
    <property type="protein sequence ID" value="ADA80021.1"/>
    <property type="molecule type" value="Genomic_DNA"/>
</dbReference>
<evidence type="ECO:0000313" key="4">
    <source>
        <dbReference type="EMBL" id="AIU96718.1"/>
    </source>
</evidence>
<geneLocation type="plasmid" evidence="4">
    <name>pBU108b</name>
</geneLocation>
<dbReference type="EMBL" id="CVOQ01000036">
    <property type="protein sequence ID" value="CRI18302.1"/>
    <property type="molecule type" value="Genomic_DNA"/>
</dbReference>
<protein>
    <submittedName>
        <fullName evidence="2">Uncharacterized protein</fullName>
    </submittedName>
</protein>
<keyword evidence="2" id="KW-0614">Plasmid</keyword>
<evidence type="ECO:0000313" key="5">
    <source>
        <dbReference type="EMBL" id="CRI18302.1"/>
    </source>
</evidence>
<keyword evidence="1" id="KW-1133">Transmembrane helix</keyword>
<dbReference type="EMBL" id="GQ900377">
    <property type="protein sequence ID" value="ADA61262.1"/>
    <property type="molecule type" value="Genomic_DNA"/>
</dbReference>
<dbReference type="Proteomes" id="UP000039437">
    <property type="component" value="Unassembled WGS sequence"/>
</dbReference>
<evidence type="ECO:0000313" key="2">
    <source>
        <dbReference type="EMBL" id="ADA61262.1"/>
    </source>
</evidence>
<feature type="transmembrane region" description="Helical" evidence="1">
    <location>
        <begin position="31"/>
        <end position="49"/>
    </location>
</feature>
<evidence type="ECO:0000256" key="1">
    <source>
        <dbReference type="SAM" id="Phobius"/>
    </source>
</evidence>
<keyword evidence="1" id="KW-0472">Membrane</keyword>